<feature type="compositionally biased region" description="Basic and acidic residues" evidence="1">
    <location>
        <begin position="105"/>
        <end position="119"/>
    </location>
</feature>
<dbReference type="InterPro" id="IPR046757">
    <property type="entry name" value="YL1_N"/>
</dbReference>
<feature type="compositionally biased region" description="Low complexity" evidence="1">
    <location>
        <begin position="400"/>
        <end position="415"/>
    </location>
</feature>
<feature type="compositionally biased region" description="Acidic residues" evidence="1">
    <location>
        <begin position="44"/>
        <end position="54"/>
    </location>
</feature>
<feature type="domain" description="Vps72/YL1 N-terminal" evidence="2">
    <location>
        <begin position="21"/>
        <end position="248"/>
    </location>
</feature>
<evidence type="ECO:0000259" key="2">
    <source>
        <dbReference type="Pfam" id="PF05764"/>
    </source>
</evidence>
<keyword evidence="4" id="KW-1185">Reference proteome</keyword>
<accession>A0A5C3L6D2</accession>
<dbReference type="Proteomes" id="UP000307440">
    <property type="component" value="Unassembled WGS sequence"/>
</dbReference>
<dbReference type="PANTHER" id="PTHR13275">
    <property type="entry name" value="YL-1 PROTEIN TRANSCRIPTION FACTOR-LIKE 1"/>
    <property type="match status" value="1"/>
</dbReference>
<evidence type="ECO:0000313" key="4">
    <source>
        <dbReference type="Proteomes" id="UP000307440"/>
    </source>
</evidence>
<feature type="region of interest" description="Disordered" evidence="1">
    <location>
        <begin position="43"/>
        <end position="188"/>
    </location>
</feature>
<feature type="compositionally biased region" description="Acidic residues" evidence="1">
    <location>
        <begin position="63"/>
        <end position="80"/>
    </location>
</feature>
<protein>
    <recommendedName>
        <fullName evidence="2">Vps72/YL1 N-terminal domain-containing protein</fullName>
    </recommendedName>
</protein>
<dbReference type="EMBL" id="ML210156">
    <property type="protein sequence ID" value="TFK28347.1"/>
    <property type="molecule type" value="Genomic_DNA"/>
</dbReference>
<dbReference type="OrthoDB" id="78296at2759"/>
<evidence type="ECO:0000313" key="3">
    <source>
        <dbReference type="EMBL" id="TFK28347.1"/>
    </source>
</evidence>
<dbReference type="AlphaFoldDB" id="A0A5C3L6D2"/>
<dbReference type="Pfam" id="PF05764">
    <property type="entry name" value="YL1"/>
    <property type="match status" value="1"/>
</dbReference>
<name>A0A5C3L6D2_COPMA</name>
<feature type="region of interest" description="Disordered" evidence="1">
    <location>
        <begin position="350"/>
        <end position="421"/>
    </location>
</feature>
<evidence type="ECO:0000256" key="1">
    <source>
        <dbReference type="SAM" id="MobiDB-lite"/>
    </source>
</evidence>
<organism evidence="3 4">
    <name type="scientific">Coprinopsis marcescibilis</name>
    <name type="common">Agaric fungus</name>
    <name type="synonym">Psathyrella marcescibilis</name>
    <dbReference type="NCBI Taxonomy" id="230819"/>
    <lineage>
        <taxon>Eukaryota</taxon>
        <taxon>Fungi</taxon>
        <taxon>Dikarya</taxon>
        <taxon>Basidiomycota</taxon>
        <taxon>Agaricomycotina</taxon>
        <taxon>Agaricomycetes</taxon>
        <taxon>Agaricomycetidae</taxon>
        <taxon>Agaricales</taxon>
        <taxon>Agaricineae</taxon>
        <taxon>Psathyrellaceae</taxon>
        <taxon>Coprinopsis</taxon>
    </lineage>
</organism>
<proteinExistence type="predicted"/>
<feature type="compositionally biased region" description="Basic and acidic residues" evidence="1">
    <location>
        <begin position="133"/>
        <end position="142"/>
    </location>
</feature>
<sequence length="535" mass="59203">MENNDGMDVDVEPVELLATRRSRRSTAGNRMQVALAEMAAESQLAEEAEAEDKEFEVAKDEQDLFESDFESTDEEAEEENVQAGQAVAEKAANEEDKRERRAAKSKQERAMAVAHERNRATFNPEVEATTSRVAEKEKDKHFARFAVGDEEPGEGRRKRKSQRAHTILNTSETVKRLKASRSVKASAPKKLKFQSKTYTQAELIARALDNEEGNIREHRDYLKTEEEKRKQARVVKQTITGPVLRWVSRIEEVKVPVPPPAPVPVPSPPVLPTSAMVAHPVHPGSVSYLHAQAGTTPPQAWTAVQVPYPHYAPVVFQNWPPQNPSTTPSTGTGNSVALSQAEVAALAPSLPLPSASNVPPPSVAGDPSLRQQDKEPQEEQLASRQQPLRDQATGASVDANHPNTTNNPPVNPNSNAEPEMRSEKVIKNYIVHELGRREGIRKPTWNESMGAMFGKHVKWDEIKVYTGKGRPLGRPVQTCALTGKPVIYKDISGVGFGDVSAYKKLRKLERHEYVWDPVLACYVGKQEVAGDDRDS</sequence>
<gene>
    <name evidence="3" type="ORF">FA15DRAFT_701025</name>
</gene>
<dbReference type="STRING" id="230819.A0A5C3L6D2"/>
<reference evidence="3 4" key="1">
    <citation type="journal article" date="2019" name="Nat. Ecol. Evol.">
        <title>Megaphylogeny resolves global patterns of mushroom evolution.</title>
        <authorList>
            <person name="Varga T."/>
            <person name="Krizsan K."/>
            <person name="Foldi C."/>
            <person name="Dima B."/>
            <person name="Sanchez-Garcia M."/>
            <person name="Sanchez-Ramirez S."/>
            <person name="Szollosi G.J."/>
            <person name="Szarkandi J.G."/>
            <person name="Papp V."/>
            <person name="Albert L."/>
            <person name="Andreopoulos W."/>
            <person name="Angelini C."/>
            <person name="Antonin V."/>
            <person name="Barry K.W."/>
            <person name="Bougher N.L."/>
            <person name="Buchanan P."/>
            <person name="Buyck B."/>
            <person name="Bense V."/>
            <person name="Catcheside P."/>
            <person name="Chovatia M."/>
            <person name="Cooper J."/>
            <person name="Damon W."/>
            <person name="Desjardin D."/>
            <person name="Finy P."/>
            <person name="Geml J."/>
            <person name="Haridas S."/>
            <person name="Hughes K."/>
            <person name="Justo A."/>
            <person name="Karasinski D."/>
            <person name="Kautmanova I."/>
            <person name="Kiss B."/>
            <person name="Kocsube S."/>
            <person name="Kotiranta H."/>
            <person name="LaButti K.M."/>
            <person name="Lechner B.E."/>
            <person name="Liimatainen K."/>
            <person name="Lipzen A."/>
            <person name="Lukacs Z."/>
            <person name="Mihaltcheva S."/>
            <person name="Morgado L.N."/>
            <person name="Niskanen T."/>
            <person name="Noordeloos M.E."/>
            <person name="Ohm R.A."/>
            <person name="Ortiz-Santana B."/>
            <person name="Ovrebo C."/>
            <person name="Racz N."/>
            <person name="Riley R."/>
            <person name="Savchenko A."/>
            <person name="Shiryaev A."/>
            <person name="Soop K."/>
            <person name="Spirin V."/>
            <person name="Szebenyi C."/>
            <person name="Tomsovsky M."/>
            <person name="Tulloss R.E."/>
            <person name="Uehling J."/>
            <person name="Grigoriev I.V."/>
            <person name="Vagvolgyi C."/>
            <person name="Papp T."/>
            <person name="Martin F.M."/>
            <person name="Miettinen O."/>
            <person name="Hibbett D.S."/>
            <person name="Nagy L.G."/>
        </authorList>
    </citation>
    <scope>NUCLEOTIDE SEQUENCE [LARGE SCALE GENOMIC DNA]</scope>
    <source>
        <strain evidence="3 4">CBS 121175</strain>
    </source>
</reference>
<dbReference type="GO" id="GO:0005634">
    <property type="term" value="C:nucleus"/>
    <property type="evidence" value="ECO:0007669"/>
    <property type="project" value="TreeGrafter"/>
</dbReference>
<dbReference type="PANTHER" id="PTHR13275:SF4">
    <property type="entry name" value="VACUOLAR PROTEIN SORTING-ASSOCIATED PROTEIN 72 HOMOLOG"/>
    <property type="match status" value="1"/>
</dbReference>
<feature type="compositionally biased region" description="Basic residues" evidence="1">
    <location>
        <begin position="176"/>
        <end position="188"/>
    </location>
</feature>